<organism evidence="2 3">
    <name type="scientific">Pseudoalteromonas aliena SW19</name>
    <dbReference type="NCBI Taxonomy" id="1314866"/>
    <lineage>
        <taxon>Bacteria</taxon>
        <taxon>Pseudomonadati</taxon>
        <taxon>Pseudomonadota</taxon>
        <taxon>Gammaproteobacteria</taxon>
        <taxon>Alteromonadales</taxon>
        <taxon>Pseudoalteromonadaceae</taxon>
        <taxon>Pseudoalteromonas</taxon>
    </lineage>
</organism>
<feature type="transmembrane region" description="Helical" evidence="1">
    <location>
        <begin position="15"/>
        <end position="38"/>
    </location>
</feature>
<feature type="transmembrane region" description="Helical" evidence="1">
    <location>
        <begin position="103"/>
        <end position="120"/>
    </location>
</feature>
<keyword evidence="1" id="KW-0812">Transmembrane</keyword>
<gene>
    <name evidence="2" type="ORF">PALI_a2938</name>
</gene>
<accession>A0ABR9E2N5</accession>
<dbReference type="Pfam" id="PF03203">
    <property type="entry name" value="MerC"/>
    <property type="match status" value="1"/>
</dbReference>
<keyword evidence="1" id="KW-0472">Membrane</keyword>
<dbReference type="EMBL" id="AQGU01000028">
    <property type="protein sequence ID" value="MBE0360871.1"/>
    <property type="molecule type" value="Genomic_DNA"/>
</dbReference>
<protein>
    <recommendedName>
        <fullName evidence="4">MerC domain-containing protein</fullName>
    </recommendedName>
</protein>
<name>A0ABR9E2N5_9GAMM</name>
<proteinExistence type="predicted"/>
<feature type="transmembrane region" description="Helical" evidence="1">
    <location>
        <begin position="50"/>
        <end position="69"/>
    </location>
</feature>
<feature type="transmembrane region" description="Helical" evidence="1">
    <location>
        <begin position="76"/>
        <end position="97"/>
    </location>
</feature>
<keyword evidence="3" id="KW-1185">Reference proteome</keyword>
<keyword evidence="1" id="KW-1133">Transmembrane helix</keyword>
<evidence type="ECO:0008006" key="4">
    <source>
        <dbReference type="Google" id="ProtNLM"/>
    </source>
</evidence>
<reference evidence="2 3" key="1">
    <citation type="submission" date="2015-06" db="EMBL/GenBank/DDBJ databases">
        <title>Genome sequence of Pseudoalteromonas aliena.</title>
        <authorList>
            <person name="Xie B.-B."/>
            <person name="Rong J.-C."/>
            <person name="Qin Q.-L."/>
            <person name="Zhang Y.-Z."/>
        </authorList>
    </citation>
    <scope>NUCLEOTIDE SEQUENCE [LARGE SCALE GENOMIC DNA]</scope>
    <source>
        <strain evidence="2 3">SW19</strain>
    </source>
</reference>
<comment type="caution">
    <text evidence="2">The sequence shown here is derived from an EMBL/GenBank/DDBJ whole genome shotgun (WGS) entry which is preliminary data.</text>
</comment>
<evidence type="ECO:0000313" key="2">
    <source>
        <dbReference type="EMBL" id="MBE0360871.1"/>
    </source>
</evidence>
<sequence length="142" mass="15616">MEEKMKSSQNLMDRLAIGLSLICTVHCFATPVILVLLPSLAALQLDNEQFHIWILMAVLPTSLLALSLGCKKHKQFSYIAFGIVGLCLMLLAIFIGHEGAEKALTLTGSTFIAIAHWFNYRQCLKKEDGDCPCSGDTSEQVT</sequence>
<dbReference type="Proteomes" id="UP000648482">
    <property type="component" value="Unassembled WGS sequence"/>
</dbReference>
<evidence type="ECO:0000256" key="1">
    <source>
        <dbReference type="SAM" id="Phobius"/>
    </source>
</evidence>
<evidence type="ECO:0000313" key="3">
    <source>
        <dbReference type="Proteomes" id="UP000648482"/>
    </source>
</evidence>
<dbReference type="InterPro" id="IPR004891">
    <property type="entry name" value="Mercury-R_MerC"/>
</dbReference>